<evidence type="ECO:0000313" key="3">
    <source>
        <dbReference type="Proteomes" id="UP001218638"/>
    </source>
</evidence>
<keyword evidence="3" id="KW-1185">Reference proteome</keyword>
<feature type="compositionally biased region" description="Basic and acidic residues" evidence="1">
    <location>
        <begin position="147"/>
        <end position="164"/>
    </location>
</feature>
<sequence length="212" mass="23214">MIAAGLGIICLGVFCIWRWWPAEDQRTEPVSQQPSPATEDDQIEPRASISAPVSGDRPNPENDGEPPVPSTEIYATIAENTIPGRMVFLEIEFNRNGPVRLVGAVGAAGRAKTPPLRQTPGQLRYEILDATGQVTVTGSLADPVNQRLEHPSSDDPQRMTTTRVDHEQSRAILRVPGESRAHRIRFQRLGLADDATSMIWTLIADLPLQPSP</sequence>
<dbReference type="RefSeq" id="WP_330932368.1">
    <property type="nucleotide sequence ID" value="NZ_CP119075.1"/>
</dbReference>
<evidence type="ECO:0000313" key="2">
    <source>
        <dbReference type="EMBL" id="WED67449.1"/>
    </source>
</evidence>
<feature type="region of interest" description="Disordered" evidence="1">
    <location>
        <begin position="144"/>
        <end position="164"/>
    </location>
</feature>
<name>A0AAF0CST3_9BACT</name>
<proteinExistence type="predicted"/>
<dbReference type="Proteomes" id="UP001218638">
    <property type="component" value="Chromosome"/>
</dbReference>
<dbReference type="KEGG" id="slom:PXH66_11370"/>
<dbReference type="AlphaFoldDB" id="A0AAF0CST3"/>
<evidence type="ECO:0000256" key="1">
    <source>
        <dbReference type="SAM" id="MobiDB-lite"/>
    </source>
</evidence>
<dbReference type="EMBL" id="CP119075">
    <property type="protein sequence ID" value="WED67449.1"/>
    <property type="molecule type" value="Genomic_DNA"/>
</dbReference>
<reference evidence="2" key="1">
    <citation type="submission" date="2023-03" db="EMBL/GenBank/DDBJ databases">
        <title>Lomoglobus Profundus gen. nov., sp. nov., a novel member of the phylum Verrucomicrobia, isolated from deep-marine sediment of South China Sea.</title>
        <authorList>
            <person name="Ahmad T."/>
            <person name="Ishaq S.E."/>
            <person name="Wang F."/>
        </authorList>
    </citation>
    <scope>NUCLEOTIDE SEQUENCE</scope>
    <source>
        <strain evidence="2">LMO-M01</strain>
    </source>
</reference>
<accession>A0AAF0CST3</accession>
<gene>
    <name evidence="2" type="ORF">PXH66_11370</name>
</gene>
<organism evidence="2 3">
    <name type="scientific">Synoicihabitans lomoniglobus</name>
    <dbReference type="NCBI Taxonomy" id="2909285"/>
    <lineage>
        <taxon>Bacteria</taxon>
        <taxon>Pseudomonadati</taxon>
        <taxon>Verrucomicrobiota</taxon>
        <taxon>Opitutia</taxon>
        <taxon>Opitutales</taxon>
        <taxon>Opitutaceae</taxon>
        <taxon>Synoicihabitans</taxon>
    </lineage>
</organism>
<feature type="region of interest" description="Disordered" evidence="1">
    <location>
        <begin position="27"/>
        <end position="69"/>
    </location>
</feature>
<protein>
    <submittedName>
        <fullName evidence="2">Uncharacterized protein</fullName>
    </submittedName>
</protein>